<dbReference type="Proteomes" id="UP001182304">
    <property type="component" value="Unassembled WGS sequence"/>
</dbReference>
<protein>
    <submittedName>
        <fullName evidence="1">Hemophilus-specific protein</fullName>
    </submittedName>
</protein>
<evidence type="ECO:0000313" key="2">
    <source>
        <dbReference type="Proteomes" id="UP001182304"/>
    </source>
</evidence>
<reference evidence="1" key="1">
    <citation type="submission" date="2022-07" db="EMBL/GenBank/DDBJ databases">
        <title>Sequence of Pasteurella multocoda 17BRD-035.</title>
        <authorList>
            <person name="Roy Chowdhury P."/>
            <person name="Alhamami T."/>
            <person name="Trott D.J."/>
            <person name="Djordvevic S.P."/>
        </authorList>
    </citation>
    <scope>NUCLEOTIDE SEQUENCE</scope>
    <source>
        <strain evidence="1">17BRD-035</strain>
    </source>
</reference>
<dbReference type="AlphaFoldDB" id="A0AAW8V6C0"/>
<organism evidence="1 2">
    <name type="scientific">Pasteurella multocida</name>
    <dbReference type="NCBI Taxonomy" id="747"/>
    <lineage>
        <taxon>Bacteria</taxon>
        <taxon>Pseudomonadati</taxon>
        <taxon>Pseudomonadota</taxon>
        <taxon>Gammaproteobacteria</taxon>
        <taxon>Pasteurellales</taxon>
        <taxon>Pasteurellaceae</taxon>
        <taxon>Pasteurella</taxon>
    </lineage>
</organism>
<evidence type="ECO:0000313" key="1">
    <source>
        <dbReference type="EMBL" id="MDT3451917.1"/>
    </source>
</evidence>
<gene>
    <name evidence="1" type="ORF">NQF69_03900</name>
</gene>
<dbReference type="EMBL" id="JANIEN010000003">
    <property type="protein sequence ID" value="MDT3451917.1"/>
    <property type="molecule type" value="Genomic_DNA"/>
</dbReference>
<name>A0AAW8V6C0_PASMD</name>
<comment type="caution">
    <text evidence="1">The sequence shown here is derived from an EMBL/GenBank/DDBJ whole genome shotgun (WGS) entry which is preliminary data.</text>
</comment>
<proteinExistence type="predicted"/>
<sequence length="118" mass="13770">MMSSAKMREEKRTNLLDLPNKYRNFNGEFSASCGLDNAEELLIHSQSYFIEWFEQGYSFHQFAEKFADQGLSLWSADEVSMRHSDKSKDIFAFYLAFDNNPSGYILVQCQLDREDSLQ</sequence>
<dbReference type="RefSeq" id="WP_228487877.1">
    <property type="nucleotide sequence ID" value="NZ_JAUEQT010000039.1"/>
</dbReference>
<accession>A0AAW8V6C0</accession>